<dbReference type="GO" id="GO:0003700">
    <property type="term" value="F:DNA-binding transcription factor activity"/>
    <property type="evidence" value="ECO:0007669"/>
    <property type="project" value="InterPro"/>
</dbReference>
<organism evidence="1 2">
    <name type="scientific">Heliorestis convoluta</name>
    <dbReference type="NCBI Taxonomy" id="356322"/>
    <lineage>
        <taxon>Bacteria</taxon>
        <taxon>Bacillati</taxon>
        <taxon>Bacillota</taxon>
        <taxon>Clostridia</taxon>
        <taxon>Eubacteriales</taxon>
        <taxon>Heliobacteriaceae</taxon>
        <taxon>Heliorestis</taxon>
    </lineage>
</organism>
<dbReference type="OrthoDB" id="2085387at2"/>
<evidence type="ECO:0000313" key="2">
    <source>
        <dbReference type="Proteomes" id="UP000366051"/>
    </source>
</evidence>
<gene>
    <name evidence="1" type="ORF">FTV88_1569</name>
</gene>
<dbReference type="RefSeq" id="WP_153725003.1">
    <property type="nucleotide sequence ID" value="NZ_CP045875.1"/>
</dbReference>
<keyword evidence="2" id="KW-1185">Reference proteome</keyword>
<dbReference type="SUPFAM" id="SSF88946">
    <property type="entry name" value="Sigma2 domain of RNA polymerase sigma factors"/>
    <property type="match status" value="1"/>
</dbReference>
<dbReference type="GO" id="GO:0006352">
    <property type="term" value="P:DNA-templated transcription initiation"/>
    <property type="evidence" value="ECO:0007669"/>
    <property type="project" value="InterPro"/>
</dbReference>
<dbReference type="Proteomes" id="UP000366051">
    <property type="component" value="Chromosome"/>
</dbReference>
<protein>
    <recommendedName>
        <fullName evidence="3">Sigma-70 family RNA polymerase sigma factor</fullName>
    </recommendedName>
</protein>
<name>A0A5Q2N1G9_9FIRM</name>
<evidence type="ECO:0008006" key="3">
    <source>
        <dbReference type="Google" id="ProtNLM"/>
    </source>
</evidence>
<dbReference type="InterPro" id="IPR013325">
    <property type="entry name" value="RNA_pol_sigma_r2"/>
</dbReference>
<dbReference type="KEGG" id="hcv:FTV88_1569"/>
<dbReference type="AlphaFoldDB" id="A0A5Q2N1G9"/>
<evidence type="ECO:0000313" key="1">
    <source>
        <dbReference type="EMBL" id="QGG47669.1"/>
    </source>
</evidence>
<reference evidence="2" key="1">
    <citation type="submission" date="2019-11" db="EMBL/GenBank/DDBJ databases">
        <title>Genome sequence of Heliorestis convoluta strain HH, an alkaliphilic and minimalistic phototrophic bacterium from a soda lake in Egypt.</title>
        <authorList>
            <person name="Dewey E.D."/>
            <person name="Stokes L.M."/>
            <person name="Burchell B.M."/>
            <person name="Shaffer K.N."/>
            <person name="Huntington A.M."/>
            <person name="Baker J.M."/>
            <person name="Nadendla S."/>
            <person name="Giglio M.G."/>
            <person name="Touchman J.W."/>
            <person name="Blankenship R.E."/>
            <person name="Madigan M.T."/>
            <person name="Sattley W.M."/>
        </authorList>
    </citation>
    <scope>NUCLEOTIDE SEQUENCE [LARGE SCALE GENOMIC DNA]</scope>
    <source>
        <strain evidence="2">HH</strain>
    </source>
</reference>
<accession>A0A5Q2N1G9</accession>
<dbReference type="EMBL" id="CP045875">
    <property type="protein sequence ID" value="QGG47669.1"/>
    <property type="molecule type" value="Genomic_DNA"/>
</dbReference>
<sequence length="197" mass="23249">MDLDKELDQLALQFNKTGDENAFNQLFEKMKPIVRKQALKYHYSTGIAVEEYESIFAEEVWKAAIFYDGTSRFLQRFYFHIKSAQTDLYRYHKSQKRSLYKEESIDVENGDIVLDQVAIQQTSTEQEYLDCQEVEKKIHDFERTNERHGKVIKLLNFGCSNQDIAGVFGRNKYDSTVRNIVNRAKEKFKKYLIETVS</sequence>
<proteinExistence type="predicted"/>